<feature type="domain" description="Beta-lactamase-related" evidence="1">
    <location>
        <begin position="52"/>
        <end position="174"/>
    </location>
</feature>
<evidence type="ECO:0000259" key="1">
    <source>
        <dbReference type="Pfam" id="PF00144"/>
    </source>
</evidence>
<comment type="caution">
    <text evidence="2">The sequence shown here is derived from an EMBL/GenBank/DDBJ whole genome shotgun (WGS) entry which is preliminary data.</text>
</comment>
<reference evidence="2 3" key="1">
    <citation type="submission" date="2014-02" db="EMBL/GenBank/DDBJ databases">
        <title>The small core and large imbalanced accessory genome model reveals a collaborative survival strategy of Sorangium cellulosum strains in nature.</title>
        <authorList>
            <person name="Han K."/>
            <person name="Peng R."/>
            <person name="Blom J."/>
            <person name="Li Y.-Z."/>
        </authorList>
    </citation>
    <scope>NUCLEOTIDE SEQUENCE [LARGE SCALE GENOMIC DNA]</scope>
    <source>
        <strain evidence="2 3">So0157-25</strain>
    </source>
</reference>
<dbReference type="InterPro" id="IPR012338">
    <property type="entry name" value="Beta-lactam/transpept-like"/>
</dbReference>
<evidence type="ECO:0000313" key="2">
    <source>
        <dbReference type="EMBL" id="KYF52565.1"/>
    </source>
</evidence>
<dbReference type="EMBL" id="JELY01002433">
    <property type="protein sequence ID" value="KYF52565.1"/>
    <property type="molecule type" value="Genomic_DNA"/>
</dbReference>
<proteinExistence type="predicted"/>
<gene>
    <name evidence="2" type="ORF">BE08_32590</name>
</gene>
<protein>
    <recommendedName>
        <fullName evidence="1">Beta-lactamase-related domain-containing protein</fullName>
    </recommendedName>
</protein>
<dbReference type="SUPFAM" id="SSF56601">
    <property type="entry name" value="beta-lactamase/transpeptidase-like"/>
    <property type="match status" value="1"/>
</dbReference>
<dbReference type="Proteomes" id="UP000075420">
    <property type="component" value="Unassembled WGS sequence"/>
</dbReference>
<organism evidence="2 3">
    <name type="scientific">Sorangium cellulosum</name>
    <name type="common">Polyangium cellulosum</name>
    <dbReference type="NCBI Taxonomy" id="56"/>
    <lineage>
        <taxon>Bacteria</taxon>
        <taxon>Pseudomonadati</taxon>
        <taxon>Myxococcota</taxon>
        <taxon>Polyangia</taxon>
        <taxon>Polyangiales</taxon>
        <taxon>Polyangiaceae</taxon>
        <taxon>Sorangium</taxon>
    </lineage>
</organism>
<dbReference type="Gene3D" id="3.40.710.10">
    <property type="entry name" value="DD-peptidase/beta-lactamase superfamily"/>
    <property type="match status" value="1"/>
</dbReference>
<dbReference type="InterPro" id="IPR001466">
    <property type="entry name" value="Beta-lactam-related"/>
</dbReference>
<evidence type="ECO:0000313" key="3">
    <source>
        <dbReference type="Proteomes" id="UP000075420"/>
    </source>
</evidence>
<name>A0A150PA32_SORCE</name>
<dbReference type="Pfam" id="PF00144">
    <property type="entry name" value="Beta-lactamase"/>
    <property type="match status" value="1"/>
</dbReference>
<accession>A0A150PA32</accession>
<sequence length="404" mass="43373">MSLVAATAGLSAPARGAQLNVDEYEDQIRSRFGSTKGYSTTLVRTTGFRYGVSGGAATHSDAMTWNVLANVGSATKMVGGLLLVKVLEEQGKSTPQVLSFLDNEIRHYLPAVVKNALPVENRKITFRDLLQHKSGIRGGDPANPFVQLLVPVEDSDYGVRSYHNINSKLLTYLVPIVGNPANLPAINDAVANNGWSATGNDIIQAMGWWYETFVRYYIFDPVDPDLAATCDPDPDALGTLLNGWTIAGAYTTKTDPYGGVIYNSKVLAGHCKAQGGWYYSSKAFASIFQYLGHSSGFISPSTYDALYSPTGSSATRNNRLVWSSEIASAKLEDLYGWKASPYHGGSHPVNRSGSVPSGFRTTHARAAVIRLPSGYHAVGIVNSGEMSSGEIASELKNAFANALE</sequence>
<dbReference type="AlphaFoldDB" id="A0A150PA32"/>